<dbReference type="EMBL" id="JARKIE010000017">
    <property type="protein sequence ID" value="KAJ7701422.1"/>
    <property type="molecule type" value="Genomic_DNA"/>
</dbReference>
<dbReference type="Gene3D" id="3.90.260.10">
    <property type="entry name" value="Transglutaminase-like"/>
    <property type="match status" value="1"/>
</dbReference>
<dbReference type="Pfam" id="PF03835">
    <property type="entry name" value="Rad4"/>
    <property type="match status" value="1"/>
</dbReference>
<feature type="compositionally biased region" description="Basic and acidic residues" evidence="6">
    <location>
        <begin position="269"/>
        <end position="280"/>
    </location>
</feature>
<name>A0AAD7GPK7_MYCRO</name>
<evidence type="ECO:0000256" key="4">
    <source>
        <dbReference type="ARBA" id="ARBA00023204"/>
    </source>
</evidence>
<dbReference type="Pfam" id="PF10405">
    <property type="entry name" value="BHD_3"/>
    <property type="match status" value="1"/>
</dbReference>
<dbReference type="PANTHER" id="PTHR12135">
    <property type="entry name" value="DNA REPAIR PROTEIN XP-C / RAD4"/>
    <property type="match status" value="1"/>
</dbReference>
<dbReference type="InterPro" id="IPR036985">
    <property type="entry name" value="Transglutaminase-like_sf"/>
</dbReference>
<dbReference type="GO" id="GO:0000111">
    <property type="term" value="C:nucleotide-excision repair factor 2 complex"/>
    <property type="evidence" value="ECO:0007669"/>
    <property type="project" value="TreeGrafter"/>
</dbReference>
<dbReference type="FunFam" id="3.30.70.2460:FF:000001">
    <property type="entry name" value="DNA repair protein Rad4 family"/>
    <property type="match status" value="1"/>
</dbReference>
<comment type="caution">
    <text evidence="10">The sequence shown here is derived from an EMBL/GenBank/DDBJ whole genome shotgun (WGS) entry which is preliminary data.</text>
</comment>
<feature type="compositionally biased region" description="Acidic residues" evidence="6">
    <location>
        <begin position="8"/>
        <end position="20"/>
    </location>
</feature>
<dbReference type="InterPro" id="IPR018325">
    <property type="entry name" value="Rad4/PNGase_transGLS-fold"/>
</dbReference>
<dbReference type="InterPro" id="IPR038765">
    <property type="entry name" value="Papain-like_cys_pep_sf"/>
</dbReference>
<dbReference type="GO" id="GO:0003684">
    <property type="term" value="F:damaged DNA binding"/>
    <property type="evidence" value="ECO:0007669"/>
    <property type="project" value="InterPro"/>
</dbReference>
<dbReference type="InterPro" id="IPR018328">
    <property type="entry name" value="Rad4_beta-hairpin_dom3"/>
</dbReference>
<dbReference type="Pfam" id="PF01841">
    <property type="entry name" value="Transglut_core"/>
    <property type="match status" value="1"/>
</dbReference>
<dbReference type="AlphaFoldDB" id="A0AAD7GPK7"/>
<feature type="domain" description="Rad4 beta-hairpin" evidence="9">
    <location>
        <begin position="613"/>
        <end position="687"/>
    </location>
</feature>
<evidence type="ECO:0008006" key="12">
    <source>
        <dbReference type="Google" id="ProtNLM"/>
    </source>
</evidence>
<dbReference type="InterPro" id="IPR018326">
    <property type="entry name" value="Rad4_beta-hairpin_dom1"/>
</dbReference>
<feature type="compositionally biased region" description="Acidic residues" evidence="6">
    <location>
        <begin position="918"/>
        <end position="928"/>
    </location>
</feature>
<evidence type="ECO:0000256" key="1">
    <source>
        <dbReference type="ARBA" id="ARBA00004123"/>
    </source>
</evidence>
<dbReference type="SMART" id="SM01032">
    <property type="entry name" value="BHD_3"/>
    <property type="match status" value="1"/>
</dbReference>
<keyword evidence="3" id="KW-0227">DNA damage</keyword>
<dbReference type="InterPro" id="IPR018327">
    <property type="entry name" value="BHD_2"/>
</dbReference>
<dbReference type="Gene3D" id="3.30.70.2460">
    <property type="entry name" value="Rad4, beta-hairpin domain BHD3"/>
    <property type="match status" value="1"/>
</dbReference>
<dbReference type="InterPro" id="IPR042488">
    <property type="entry name" value="Rad4_BHD3_sf"/>
</dbReference>
<keyword evidence="4" id="KW-0234">DNA repair</keyword>
<dbReference type="SMART" id="SM01031">
    <property type="entry name" value="BHD_2"/>
    <property type="match status" value="1"/>
</dbReference>
<comment type="subcellular location">
    <subcellularLocation>
        <location evidence="1">Nucleus</location>
    </subcellularLocation>
</comment>
<dbReference type="SMART" id="SM01030">
    <property type="entry name" value="BHD_1"/>
    <property type="match status" value="1"/>
</dbReference>
<dbReference type="GO" id="GO:0006289">
    <property type="term" value="P:nucleotide-excision repair"/>
    <property type="evidence" value="ECO:0007669"/>
    <property type="project" value="InterPro"/>
</dbReference>
<dbReference type="PANTHER" id="PTHR12135:SF0">
    <property type="entry name" value="DNA REPAIR PROTEIN COMPLEMENTING XP-C CELLS"/>
    <property type="match status" value="1"/>
</dbReference>
<comment type="similarity">
    <text evidence="2">Belongs to the XPC family.</text>
</comment>
<dbReference type="GO" id="GO:0006298">
    <property type="term" value="P:mismatch repair"/>
    <property type="evidence" value="ECO:0007669"/>
    <property type="project" value="TreeGrafter"/>
</dbReference>
<feature type="compositionally biased region" description="Basic residues" evidence="6">
    <location>
        <begin position="874"/>
        <end position="883"/>
    </location>
</feature>
<accession>A0AAD7GPK7</accession>
<keyword evidence="5" id="KW-0539">Nucleus</keyword>
<feature type="compositionally biased region" description="Basic residues" evidence="6">
    <location>
        <begin position="281"/>
        <end position="290"/>
    </location>
</feature>
<protein>
    <recommendedName>
        <fullName evidence="12">Rad4-domain-containing protein</fullName>
    </recommendedName>
</protein>
<gene>
    <name evidence="10" type="ORF">B0H17DRAFT_1157700</name>
</gene>
<evidence type="ECO:0000313" key="11">
    <source>
        <dbReference type="Proteomes" id="UP001221757"/>
    </source>
</evidence>
<dbReference type="Gene3D" id="2.20.20.110">
    <property type="entry name" value="Rad4, beta-hairpin domain BHD1"/>
    <property type="match status" value="1"/>
</dbReference>
<dbReference type="GO" id="GO:0005737">
    <property type="term" value="C:cytoplasm"/>
    <property type="evidence" value="ECO:0007669"/>
    <property type="project" value="TreeGrafter"/>
</dbReference>
<feature type="region of interest" description="Disordered" evidence="6">
    <location>
        <begin position="223"/>
        <end position="310"/>
    </location>
</feature>
<evidence type="ECO:0000259" key="8">
    <source>
        <dbReference type="SMART" id="SM01031"/>
    </source>
</evidence>
<feature type="domain" description="Rad4 beta-hairpin" evidence="7">
    <location>
        <begin position="458"/>
        <end position="512"/>
    </location>
</feature>
<evidence type="ECO:0000256" key="5">
    <source>
        <dbReference type="ARBA" id="ARBA00023242"/>
    </source>
</evidence>
<evidence type="ECO:0000313" key="10">
    <source>
        <dbReference type="EMBL" id="KAJ7701422.1"/>
    </source>
</evidence>
<evidence type="ECO:0000256" key="6">
    <source>
        <dbReference type="SAM" id="MobiDB-lite"/>
    </source>
</evidence>
<keyword evidence="11" id="KW-1185">Reference proteome</keyword>
<sequence length="977" mass="108066">MSASGLEAESDSEGDWEEVEVPQQEKHLEITISTRPPQEKNNRISPAERRLRVHCHKLHTLALLTNAWVRNKWINDPLLQARLLSLTPLSLQTAFAMIHKSRVPDQHMRGRMFETAMGHLTFWWAQTFFDVTFDGHLRNRTFDAVRASLEARDIAADESLDVELLQKVLEDEGELIRSSKSLMKHALMQKGSRDTSAQLFTALCRALGIPARLVVSLQSVPWKSPKPVQGKKTEEEVVYDKKGKGKAKAESSAFKGNGQRLDGSSIPQKSEKAKGKEKAKPPIKLRKAKSKGNVLGSGPTSTSRRDPVTTPPVFWTEVFSRPDGRWLPVDPIRGFVNQPHTFDPTFESAAAATSIAAANPDSAYYARRSAGPARARLFKPVKHTPDDNRMVYVLAFEEDGYARDVTPRYARRFLSTVARIQGGILQQAWWDRAQQGIRRPYRLHRDDVEDAELNAAELLEGMPTTLAGFKDHPTYVLARHLGKLQTIHPPPPETRELGKFRGDPVYPRAAVVALKTADSWLRSEGRQVREGEQPLKLAKVRASTIGRMREVEAMREGLRVAGEQAKAAANGENGTGEPDANGNNTWEQEVMQGLYAQFQTDPYVPNPVVDGKIPKNNFGNIDMYVPSMLPAGAVHIPFKGTAKIARKLGFDYAEAVTGFEFKSRRAAPILDGIVIAAENEGAMLEAYWEAENDAAERARAKRRDRVLKRWTRLVHGLRIRKSLQEEYKDREPAAVPGEKGEDVEVMPGLAGGGFVTGADGVVQAYSLPKAFLPASSANSAGPSGVTSDNEWVPEAVTYDLETMDVDADPALEDNVQPDPPRKAPKTMKQLAEETAARLKIEFEKDAGVENEGEDEGEDDGDVTPPPVPSTSAPKAKKAPKAKPSRAPSERNQTKTKAKVGAPAARRASARKRRRDDGTDSDAEEEETEPSPAKRAKNDVAPLAPPPARSLRPRRSKTQTELQIEEERERAFQQAVAK</sequence>
<feature type="domain" description="Rad4 beta-hairpin" evidence="8">
    <location>
        <begin position="514"/>
        <end position="606"/>
    </location>
</feature>
<feature type="compositionally biased region" description="Basic and acidic residues" evidence="6">
    <location>
        <begin position="830"/>
        <end position="847"/>
    </location>
</feature>
<dbReference type="GO" id="GO:0003697">
    <property type="term" value="F:single-stranded DNA binding"/>
    <property type="evidence" value="ECO:0007669"/>
    <property type="project" value="TreeGrafter"/>
</dbReference>
<feature type="compositionally biased region" description="Acidic residues" evidence="6">
    <location>
        <begin position="848"/>
        <end position="861"/>
    </location>
</feature>
<dbReference type="GO" id="GO:0071942">
    <property type="term" value="C:XPC complex"/>
    <property type="evidence" value="ECO:0007669"/>
    <property type="project" value="TreeGrafter"/>
</dbReference>
<dbReference type="Pfam" id="PF10403">
    <property type="entry name" value="BHD_1"/>
    <property type="match status" value="1"/>
</dbReference>
<organism evidence="10 11">
    <name type="scientific">Mycena rosella</name>
    <name type="common">Pink bonnet</name>
    <name type="synonym">Agaricus rosellus</name>
    <dbReference type="NCBI Taxonomy" id="1033263"/>
    <lineage>
        <taxon>Eukaryota</taxon>
        <taxon>Fungi</taxon>
        <taxon>Dikarya</taxon>
        <taxon>Basidiomycota</taxon>
        <taxon>Agaricomycotina</taxon>
        <taxon>Agaricomycetes</taxon>
        <taxon>Agaricomycetidae</taxon>
        <taxon>Agaricales</taxon>
        <taxon>Marasmiineae</taxon>
        <taxon>Mycenaceae</taxon>
        <taxon>Mycena</taxon>
    </lineage>
</organism>
<dbReference type="InterPro" id="IPR002931">
    <property type="entry name" value="Transglutaminase-like"/>
</dbReference>
<feature type="region of interest" description="Disordered" evidence="6">
    <location>
        <begin position="810"/>
        <end position="977"/>
    </location>
</feature>
<dbReference type="SUPFAM" id="SSF54001">
    <property type="entry name" value="Cysteine proteinases"/>
    <property type="match status" value="1"/>
</dbReference>
<dbReference type="Pfam" id="PF10404">
    <property type="entry name" value="BHD_2"/>
    <property type="match status" value="1"/>
</dbReference>
<dbReference type="InterPro" id="IPR004583">
    <property type="entry name" value="DNA_repair_Rad4"/>
</dbReference>
<reference evidence="10" key="1">
    <citation type="submission" date="2023-03" db="EMBL/GenBank/DDBJ databases">
        <title>Massive genome expansion in bonnet fungi (Mycena s.s.) driven by repeated elements and novel gene families across ecological guilds.</title>
        <authorList>
            <consortium name="Lawrence Berkeley National Laboratory"/>
            <person name="Harder C.B."/>
            <person name="Miyauchi S."/>
            <person name="Viragh M."/>
            <person name="Kuo A."/>
            <person name="Thoen E."/>
            <person name="Andreopoulos B."/>
            <person name="Lu D."/>
            <person name="Skrede I."/>
            <person name="Drula E."/>
            <person name="Henrissat B."/>
            <person name="Morin E."/>
            <person name="Kohler A."/>
            <person name="Barry K."/>
            <person name="LaButti K."/>
            <person name="Morin E."/>
            <person name="Salamov A."/>
            <person name="Lipzen A."/>
            <person name="Mereny Z."/>
            <person name="Hegedus B."/>
            <person name="Baldrian P."/>
            <person name="Stursova M."/>
            <person name="Weitz H."/>
            <person name="Taylor A."/>
            <person name="Grigoriev I.V."/>
            <person name="Nagy L.G."/>
            <person name="Martin F."/>
            <person name="Kauserud H."/>
        </authorList>
    </citation>
    <scope>NUCLEOTIDE SEQUENCE</scope>
    <source>
        <strain evidence="10">CBHHK067</strain>
    </source>
</reference>
<feature type="compositionally biased region" description="Basic and acidic residues" evidence="6">
    <location>
        <begin position="231"/>
        <end position="242"/>
    </location>
</feature>
<evidence type="ECO:0000259" key="7">
    <source>
        <dbReference type="SMART" id="SM01030"/>
    </source>
</evidence>
<evidence type="ECO:0000259" key="9">
    <source>
        <dbReference type="SMART" id="SM01032"/>
    </source>
</evidence>
<feature type="region of interest" description="Disordered" evidence="6">
    <location>
        <begin position="1"/>
        <end position="43"/>
    </location>
</feature>
<proteinExistence type="inferred from homology"/>
<evidence type="ECO:0000256" key="3">
    <source>
        <dbReference type="ARBA" id="ARBA00022763"/>
    </source>
</evidence>
<dbReference type="Proteomes" id="UP001221757">
    <property type="component" value="Unassembled WGS sequence"/>
</dbReference>
<evidence type="ECO:0000256" key="2">
    <source>
        <dbReference type="ARBA" id="ARBA00009525"/>
    </source>
</evidence>